<feature type="region of interest" description="Disordered" evidence="1">
    <location>
        <begin position="45"/>
        <end position="69"/>
    </location>
</feature>
<evidence type="ECO:0000313" key="3">
    <source>
        <dbReference type="Proteomes" id="UP000190797"/>
    </source>
</evidence>
<dbReference type="Proteomes" id="UP000190797">
    <property type="component" value="Chromosome"/>
</dbReference>
<reference evidence="3" key="1">
    <citation type="journal article" date="2017" name="Med. Chem. Commun.">
        <title>Nonomuraea sp. ATCC 55076 harbours the largest actinomycete chromosome to date and the kistamicin biosynthetic gene cluster.</title>
        <authorList>
            <person name="Nazari B."/>
            <person name="Forneris C.C."/>
            <person name="Gibson M.I."/>
            <person name="Moon K."/>
            <person name="Schramma K.R."/>
            <person name="Seyedsayamdost M.R."/>
        </authorList>
    </citation>
    <scope>NUCLEOTIDE SEQUENCE [LARGE SCALE GENOMIC DNA]</scope>
    <source>
        <strain evidence="3">ATCC 55076</strain>
    </source>
</reference>
<keyword evidence="3" id="KW-1185">Reference proteome</keyword>
<dbReference type="KEGG" id="noa:BKM31_17180"/>
<evidence type="ECO:0000313" key="2">
    <source>
        <dbReference type="EMBL" id="AQZ62966.1"/>
    </source>
</evidence>
<dbReference type="AlphaFoldDB" id="A0A1U9ZYC7"/>
<protein>
    <submittedName>
        <fullName evidence="2">Uncharacterized protein</fullName>
    </submittedName>
</protein>
<accession>A0A1U9ZYC7</accession>
<sequence>MMPTFVQADLTELLGYLGGELAHPQGDLRVVLLHAMAELARLLRDDLHDEDWPTPPDCGKRRAHPRTST</sequence>
<gene>
    <name evidence="2" type="ORF">BKM31_17180</name>
</gene>
<evidence type="ECO:0000256" key="1">
    <source>
        <dbReference type="SAM" id="MobiDB-lite"/>
    </source>
</evidence>
<proteinExistence type="predicted"/>
<dbReference type="EMBL" id="CP017717">
    <property type="protein sequence ID" value="AQZ62966.1"/>
    <property type="molecule type" value="Genomic_DNA"/>
</dbReference>
<organism evidence="2 3">
    <name type="scientific">[Actinomadura] parvosata subsp. kistnae</name>
    <dbReference type="NCBI Taxonomy" id="1909395"/>
    <lineage>
        <taxon>Bacteria</taxon>
        <taxon>Bacillati</taxon>
        <taxon>Actinomycetota</taxon>
        <taxon>Actinomycetes</taxon>
        <taxon>Streptosporangiales</taxon>
        <taxon>Streptosporangiaceae</taxon>
        <taxon>Nonomuraea</taxon>
    </lineage>
</organism>
<name>A0A1U9ZYC7_9ACTN</name>